<dbReference type="InterPro" id="IPR021852">
    <property type="entry name" value="DUF3456"/>
</dbReference>
<accession>A0ABD0Z960</accession>
<dbReference type="InterPro" id="IPR042415">
    <property type="entry name" value="CNPY"/>
</dbReference>
<sequence>MVEVGTYRLDHKGDQKQRMVEYRKSEVYLTEMMENICNRMDDYVRARMKSNGQLVVVPLITEKGAMNPIISQLDIIQDSDLNKSLKFYCEGILEEYEEGFVKLLSRDEDNLDIKLCSGVAKLCDQSLDQEDYKFEEEEEQHYSADHMEL</sequence>
<evidence type="ECO:0000259" key="2">
    <source>
        <dbReference type="Pfam" id="PF11938"/>
    </source>
</evidence>
<proteinExistence type="inferred from homology"/>
<dbReference type="Proteomes" id="UP001558652">
    <property type="component" value="Unassembled WGS sequence"/>
</dbReference>
<evidence type="ECO:0000256" key="1">
    <source>
        <dbReference type="ARBA" id="ARBA00007285"/>
    </source>
</evidence>
<protein>
    <recommendedName>
        <fullName evidence="2">DUF3456 domain-containing protein</fullName>
    </recommendedName>
</protein>
<evidence type="ECO:0000313" key="3">
    <source>
        <dbReference type="EMBL" id="KAL1132668.1"/>
    </source>
</evidence>
<comment type="similarity">
    <text evidence="1">Belongs to the canopy family.</text>
</comment>
<comment type="caution">
    <text evidence="3">The sequence shown here is derived from an EMBL/GenBank/DDBJ whole genome shotgun (WGS) entry which is preliminary data.</text>
</comment>
<dbReference type="PANTHER" id="PTHR13341">
    <property type="entry name" value="MIR-INTERACTING SAPOSIN-LIKE PROTEIN"/>
    <property type="match status" value="1"/>
</dbReference>
<keyword evidence="4" id="KW-1185">Reference proteome</keyword>
<dbReference type="AlphaFoldDB" id="A0ABD0Z960"/>
<dbReference type="Pfam" id="PF11938">
    <property type="entry name" value="DUF3456"/>
    <property type="match status" value="1"/>
</dbReference>
<name>A0ABD0Z960_9HEMI</name>
<reference evidence="3 4" key="1">
    <citation type="submission" date="2024-07" db="EMBL/GenBank/DDBJ databases">
        <title>Chromosome-level genome assembly of the water stick insect Ranatra chinensis (Heteroptera: Nepidae).</title>
        <authorList>
            <person name="Liu X."/>
        </authorList>
    </citation>
    <scope>NUCLEOTIDE SEQUENCE [LARGE SCALE GENOMIC DNA]</scope>
    <source>
        <strain evidence="3">Cailab_2021Rc</strain>
        <tissue evidence="3">Muscle</tissue>
    </source>
</reference>
<organism evidence="3 4">
    <name type="scientific">Ranatra chinensis</name>
    <dbReference type="NCBI Taxonomy" id="642074"/>
    <lineage>
        <taxon>Eukaryota</taxon>
        <taxon>Metazoa</taxon>
        <taxon>Ecdysozoa</taxon>
        <taxon>Arthropoda</taxon>
        <taxon>Hexapoda</taxon>
        <taxon>Insecta</taxon>
        <taxon>Pterygota</taxon>
        <taxon>Neoptera</taxon>
        <taxon>Paraneoptera</taxon>
        <taxon>Hemiptera</taxon>
        <taxon>Heteroptera</taxon>
        <taxon>Panheteroptera</taxon>
        <taxon>Nepomorpha</taxon>
        <taxon>Nepidae</taxon>
        <taxon>Ranatrinae</taxon>
        <taxon>Ranatra</taxon>
    </lineage>
</organism>
<dbReference type="EMBL" id="JBFDAA010000005">
    <property type="protein sequence ID" value="KAL1132668.1"/>
    <property type="molecule type" value="Genomic_DNA"/>
</dbReference>
<gene>
    <name evidence="3" type="ORF">AAG570_010620</name>
</gene>
<evidence type="ECO:0000313" key="4">
    <source>
        <dbReference type="Proteomes" id="UP001558652"/>
    </source>
</evidence>
<feature type="domain" description="DUF3456" evidence="2">
    <location>
        <begin position="2"/>
        <end position="123"/>
    </location>
</feature>
<dbReference type="PANTHER" id="PTHR13341:SF2">
    <property type="entry name" value="PROTEIN SEELE"/>
    <property type="match status" value="1"/>
</dbReference>